<protein>
    <submittedName>
        <fullName evidence="1">Uncharacterized protein</fullName>
    </submittedName>
</protein>
<proteinExistence type="predicted"/>
<dbReference type="Proteomes" id="UP000220032">
    <property type="component" value="Unassembled WGS sequence"/>
</dbReference>
<evidence type="ECO:0000313" key="2">
    <source>
        <dbReference type="Proteomes" id="UP000220032"/>
    </source>
</evidence>
<comment type="caution">
    <text evidence="1">The sequence shown here is derived from an EMBL/GenBank/DDBJ whole genome shotgun (WGS) entry which is preliminary data.</text>
</comment>
<name>A0A1D3NH38_BACCE</name>
<evidence type="ECO:0000313" key="1">
    <source>
        <dbReference type="EMBL" id="PFE20278.1"/>
    </source>
</evidence>
<dbReference type="EMBL" id="NTRR01000001">
    <property type="protein sequence ID" value="PFE20278.1"/>
    <property type="molecule type" value="Genomic_DNA"/>
</dbReference>
<dbReference type="AlphaFoldDB" id="A0A1D3NH38"/>
<gene>
    <name evidence="1" type="ORF">CN307_00390</name>
</gene>
<reference evidence="1 2" key="1">
    <citation type="submission" date="2017-09" db="EMBL/GenBank/DDBJ databases">
        <title>Large-scale bioinformatics analysis of Bacillus genomes uncovers conserved roles of natural products in bacterial physiology.</title>
        <authorList>
            <consortium name="Agbiome Team Llc"/>
            <person name="Bleich R.M."/>
            <person name="Grubbs K.J."/>
            <person name="Santa Maria K.C."/>
            <person name="Allen S.E."/>
            <person name="Farag S."/>
            <person name="Shank E.A."/>
            <person name="Bowers A."/>
        </authorList>
    </citation>
    <scope>NUCLEOTIDE SEQUENCE [LARGE SCALE GENOMIC DNA]</scope>
    <source>
        <strain evidence="1 2">AFS022681</strain>
    </source>
</reference>
<accession>A0A1D3NH38</accession>
<sequence>MRLADFIELDKNEVIYFDFKNISPSFEVQKELHPVKKIILYKKDYQERILYGVKEKFDCDRCDLVLEIYSKIYANKNLNNLDLDTMNSFYQTYRLLLLSSDKSFWKNDFNAFCNNRGVKPKSIKKNALKLLRYEWLLSEKVFNHYENINNDPDVMRFATVTHTIGNMTLLPKGLNVGRAIATRDYWDLTLMSLQSFLGRSFDTFVTDYYMQDFIDDKLELWKGHCFEYPLPNSFNKVEAHELSEIKKNQIVQSRIFEFMGNANNKIEKRSERLYKALLVKWKENINRGTINKI</sequence>
<dbReference type="RefSeq" id="WP_088096814.1">
    <property type="nucleotide sequence ID" value="NZ_FMJG01000027.1"/>
</dbReference>
<organism evidence="1 2">
    <name type="scientific">Bacillus cereus</name>
    <dbReference type="NCBI Taxonomy" id="1396"/>
    <lineage>
        <taxon>Bacteria</taxon>
        <taxon>Bacillati</taxon>
        <taxon>Bacillota</taxon>
        <taxon>Bacilli</taxon>
        <taxon>Bacillales</taxon>
        <taxon>Bacillaceae</taxon>
        <taxon>Bacillus</taxon>
        <taxon>Bacillus cereus group</taxon>
    </lineage>
</organism>